<dbReference type="AlphaFoldDB" id="X1V5V8"/>
<comment type="caution">
    <text evidence="1">The sequence shown here is derived from an EMBL/GenBank/DDBJ whole genome shotgun (WGS) entry which is preliminary data.</text>
</comment>
<sequence>MQLGLQLGLQHLFYVKKLITIPEGNPKELKPRPQGRMHFWLNVPISLPNPPTTFRTN</sequence>
<name>X1V5V8_9ZZZZ</name>
<gene>
    <name evidence="1" type="ORF">S12H4_52843</name>
</gene>
<evidence type="ECO:0000313" key="1">
    <source>
        <dbReference type="EMBL" id="GAJ11172.1"/>
    </source>
</evidence>
<accession>X1V5V8</accession>
<organism evidence="1">
    <name type="scientific">marine sediment metagenome</name>
    <dbReference type="NCBI Taxonomy" id="412755"/>
    <lineage>
        <taxon>unclassified sequences</taxon>
        <taxon>metagenomes</taxon>
        <taxon>ecological metagenomes</taxon>
    </lineage>
</organism>
<reference evidence="1" key="1">
    <citation type="journal article" date="2014" name="Front. Microbiol.">
        <title>High frequency of phylogenetically diverse reductive dehalogenase-homologous genes in deep subseafloor sedimentary metagenomes.</title>
        <authorList>
            <person name="Kawai M."/>
            <person name="Futagami T."/>
            <person name="Toyoda A."/>
            <person name="Takaki Y."/>
            <person name="Nishi S."/>
            <person name="Hori S."/>
            <person name="Arai W."/>
            <person name="Tsubouchi T."/>
            <person name="Morono Y."/>
            <person name="Uchiyama I."/>
            <person name="Ito T."/>
            <person name="Fujiyama A."/>
            <person name="Inagaki F."/>
            <person name="Takami H."/>
        </authorList>
    </citation>
    <scope>NUCLEOTIDE SEQUENCE</scope>
    <source>
        <strain evidence="1">Expedition CK06-06</strain>
    </source>
</reference>
<proteinExistence type="predicted"/>
<dbReference type="EMBL" id="BARW01033569">
    <property type="protein sequence ID" value="GAJ11172.1"/>
    <property type="molecule type" value="Genomic_DNA"/>
</dbReference>
<protein>
    <submittedName>
        <fullName evidence="1">Uncharacterized protein</fullName>
    </submittedName>
</protein>